<dbReference type="OrthoDB" id="41566at2759"/>
<dbReference type="RefSeq" id="XP_028861882.1">
    <property type="nucleotide sequence ID" value="XM_029005277.1"/>
</dbReference>
<proteinExistence type="predicted"/>
<dbReference type="VEuPathDB" id="PlasmoDB:PmUG01_09056200"/>
<dbReference type="Gene3D" id="3.40.50.150">
    <property type="entry name" value="Vaccinia Virus protein VP39"/>
    <property type="match status" value="1"/>
</dbReference>
<gene>
    <name evidence="2" type="primary">PmUG01_09056200</name>
    <name evidence="2" type="ORF">PMUG01_09056200</name>
</gene>
<dbReference type="GeneID" id="39869090"/>
<dbReference type="EMBL" id="LT594630">
    <property type="protein sequence ID" value="SCN12986.1"/>
    <property type="molecule type" value="Genomic_DNA"/>
</dbReference>
<protein>
    <submittedName>
        <fullName evidence="2">Uncharacterized protein</fullName>
    </submittedName>
</protein>
<name>A0A1D3PDA6_PLAMA</name>
<dbReference type="KEGG" id="pmal:PMUG01_09056200"/>
<evidence type="ECO:0000256" key="1">
    <source>
        <dbReference type="SAM" id="MobiDB-lite"/>
    </source>
</evidence>
<keyword evidence="3" id="KW-1185">Reference proteome</keyword>
<sequence>MDELHNISLGKAYKNLNRTQNRSKEKSFFEDVNGRILHNNDTNEIIYKEINNVYVENINKNSEETNIKSISTNLKNVEMVEKSEETCKPLYINKSDKLTSDNAKKKFLFNRTKDETSCSSYGEGKSNNNDHDNDNVNIEYKIIKKNVSCAMNSTGYENINNKCNGKGNSTNPKLGVGNKSSEYQEEKQSQGQQKDHAPCNELENGDDTSNKNDSKIGKKMKYSKKNKKNSTNEIIKETTLMSVNNNKNLIMNSNMPTAHDVKLNDDNLKTSANKIINRGKLYSKKHKSKVNEKIIEEKLGVEKEENCLNQIINEEGKYKNKKNKRKKFTENVKNKYDVDQYENINRKKKKKNHNSLDDENVENAQKSSNKVNDKKVCTKNKKYNDNLVPKNGCETNKNGSSGRSYYETRSKEQVLKDDKKMNEVDNMNNKLKGEEMVMKKKNLYKKKDSASSRELPGNKNISIITNENDDGHVKKKYARLLKNLKTNLSSKVIEQEGEKRIKTWGDKITLQQKINYFIKNKIATRTEYKYGKKPNTLSICNQFNLYNHLTMLNDFNRLHYYRAAMRWTGHKDLCESYNNAMLSQENSNRNSYYVNSMSYTSKMKNSTKMNNRNCGENTVSVVNKENINNIGKTINIPSIREHSSSNVNSVNKINEPCIFFESNKECYVYNKNIIEIGTGPLSLLSINAILNGAKHVDALEVNKDASDMAKKLIEGYNLEDFIKIINCYSKLYVYREEDSQKRLKKRHSFYNFFDYDIDEQYSNNFNYDLIISEVIGDFASQEGVADIYLDLHKKIFSYRKYQEYLNNWGVYNGNNNGKNCGSNNMLVMDNLVKSKNNEKCGNNERVKISENNEKSLKMGKKISYREFAADEELYNTEEFYSMNIKSIPYSVTTYYCPVKFPHSDNIIYKSDNYPERTIISPQNKLLQSVMLEWSNLTLTEEENESSNFGKLEYLYLEQNVINQVIQKRSRIFKIQKNGPFCGFLITIDVEIRKGEHFGTKYGTCDSWYTNIVLLKDEINVEKSDLIINKTYANLLNYSENVIDRKTVLVSRPSYIFYGYILRLIKSSYSSSSSDTDTTNYNYDKKFSGTNDFSNIDNYIYLDDSTILLLDQMSFHEQMLSLDVNKHNDKKVLINNSLNLNNLECCPDNDIKIKKSDFTGDRSKMLYEKIRNSNEGQSKFDGKSLEEDCSEYANYDQNSLRSSCISRYVYSDVEADVHGNSYIREKKVETKLSNGTSKNENELINSRGTNKKLSNKLDYCKDKELEKNNNASTINKQRKKSKNTRGDKIDSVKLENNNSSNNINKNLGNVLKKKKKRSFVNEKKKKETQKSENKNKNMSSKSREEYENDISDITNNYNLNSKFYYENLKDKIIVYKNMKYKMLSFYEPVIIDYDEQATVIYKKDDIYNRKENNVNKFVNNVYQ</sequence>
<dbReference type="Proteomes" id="UP000219813">
    <property type="component" value="Chromosome 9"/>
</dbReference>
<feature type="region of interest" description="Disordered" evidence="1">
    <location>
        <begin position="339"/>
        <end position="374"/>
    </location>
</feature>
<evidence type="ECO:0000313" key="3">
    <source>
        <dbReference type="Proteomes" id="UP000219813"/>
    </source>
</evidence>
<feature type="compositionally biased region" description="Basic and acidic residues" evidence="1">
    <location>
        <begin position="182"/>
        <end position="198"/>
    </location>
</feature>
<reference evidence="2 3" key="1">
    <citation type="submission" date="2016-06" db="EMBL/GenBank/DDBJ databases">
        <authorList>
            <consortium name="Pathogen Informatics"/>
        </authorList>
    </citation>
    <scope>NUCLEOTIDE SEQUENCE [LARGE SCALE GENOMIC DNA]</scope>
</reference>
<dbReference type="InterPro" id="IPR029063">
    <property type="entry name" value="SAM-dependent_MTases_sf"/>
</dbReference>
<feature type="region of interest" description="Disordered" evidence="1">
    <location>
        <begin position="388"/>
        <end position="414"/>
    </location>
</feature>
<feature type="region of interest" description="Disordered" evidence="1">
    <location>
        <begin position="115"/>
        <end position="134"/>
    </location>
</feature>
<feature type="region of interest" description="Disordered" evidence="1">
    <location>
        <begin position="1267"/>
        <end position="1344"/>
    </location>
</feature>
<accession>A0A1D3PDA6</accession>
<evidence type="ECO:0000313" key="2">
    <source>
        <dbReference type="EMBL" id="SCN12986.1"/>
    </source>
</evidence>
<feature type="compositionally biased region" description="Basic and acidic residues" evidence="1">
    <location>
        <begin position="1283"/>
        <end position="1292"/>
    </location>
</feature>
<feature type="compositionally biased region" description="Polar residues" evidence="1">
    <location>
        <begin position="160"/>
        <end position="172"/>
    </location>
</feature>
<feature type="region of interest" description="Disordered" evidence="1">
    <location>
        <begin position="160"/>
        <end position="230"/>
    </location>
</feature>
<feature type="compositionally biased region" description="Basic and acidic residues" evidence="1">
    <location>
        <begin position="1318"/>
        <end position="1344"/>
    </location>
</feature>
<feature type="compositionally biased region" description="Polar residues" evidence="1">
    <location>
        <begin position="393"/>
        <end position="403"/>
    </location>
</feature>
<feature type="compositionally biased region" description="Basic residues" evidence="1">
    <location>
        <begin position="217"/>
        <end position="228"/>
    </location>
</feature>
<dbReference type="OMA" id="MRWTGHK"/>
<feature type="compositionally biased region" description="Low complexity" evidence="1">
    <location>
        <begin position="1293"/>
        <end position="1309"/>
    </location>
</feature>
<organism evidence="2 3">
    <name type="scientific">Plasmodium malariae</name>
    <dbReference type="NCBI Taxonomy" id="5858"/>
    <lineage>
        <taxon>Eukaryota</taxon>
        <taxon>Sar</taxon>
        <taxon>Alveolata</taxon>
        <taxon>Apicomplexa</taxon>
        <taxon>Aconoidasida</taxon>
        <taxon>Haemosporida</taxon>
        <taxon>Plasmodiidae</taxon>
        <taxon>Plasmodium</taxon>
        <taxon>Plasmodium (Plasmodium)</taxon>
    </lineage>
</organism>
<dbReference type="SUPFAM" id="SSF53335">
    <property type="entry name" value="S-adenosyl-L-methionine-dependent methyltransferases"/>
    <property type="match status" value="1"/>
</dbReference>